<comment type="caution">
    <text evidence="2">The sequence shown here is derived from an EMBL/GenBank/DDBJ whole genome shotgun (WGS) entry which is preliminary data.</text>
</comment>
<dbReference type="Pfam" id="PF00646">
    <property type="entry name" value="F-box"/>
    <property type="match status" value="1"/>
</dbReference>
<feature type="domain" description="F-box" evidence="1">
    <location>
        <begin position="1"/>
        <end position="46"/>
    </location>
</feature>
<reference evidence="2 3" key="2">
    <citation type="submission" date="2021-10" db="EMBL/GenBank/DDBJ databases">
        <authorList>
            <person name="Piombo E."/>
        </authorList>
    </citation>
    <scope>NUCLEOTIDE SEQUENCE [LARGE SCALE GENOMIC DNA]</scope>
</reference>
<organism evidence="2 3">
    <name type="scientific">Clonostachys solani</name>
    <dbReference type="NCBI Taxonomy" id="160281"/>
    <lineage>
        <taxon>Eukaryota</taxon>
        <taxon>Fungi</taxon>
        <taxon>Dikarya</taxon>
        <taxon>Ascomycota</taxon>
        <taxon>Pezizomycotina</taxon>
        <taxon>Sordariomycetes</taxon>
        <taxon>Hypocreomycetidae</taxon>
        <taxon>Hypocreales</taxon>
        <taxon>Bionectriaceae</taxon>
        <taxon>Clonostachys</taxon>
    </lineage>
</organism>
<evidence type="ECO:0000313" key="3">
    <source>
        <dbReference type="Proteomes" id="UP000775872"/>
    </source>
</evidence>
<evidence type="ECO:0000259" key="1">
    <source>
        <dbReference type="PROSITE" id="PS50181"/>
    </source>
</evidence>
<dbReference type="EMBL" id="CABFOC020000045">
    <property type="protein sequence ID" value="CAH0052584.1"/>
    <property type="molecule type" value="Genomic_DNA"/>
</dbReference>
<dbReference type="AlphaFoldDB" id="A0A9P0EL51"/>
<sequence length="477" mass="54845">MAQLFGLPNEVINHILGLIPRSDYTKLCLVNKSLRYYAEPFLYSTISLRWDYCHVPPIVSLLHTLLQRPELFSYIDSVSLHGSAFEAWPPAPVDTTRMQRDQFSAAINKFQVSYVGQWVDKLRIGFTSMDALAGLLIANLANTTFLAITYNFIDELDITAQVLRSKILGQLPKFRQLSRLIYHRQMDEILFEYEQVSPLAMSLFYIPTVTDLLITVPNPAVFQWPAGEPCLDHLTSLEVEWVYPRCLAEILARTRNLKSFSWNWEYCSDPTEEPDSNLDYDQIIAALLPLKGTLERLQFRLHCDPVWDSPEISISGSLDGLRDFERLTYLDVPLISLTGLALEPQPLECHIPHSVETLCLTGALLHHDDAVQWMLAWEGYWQEGWAWRLEAEDGLMAGHFWQKPIIDVLRALAEKCPPRLPRLRRVIFIEDCDLSDSHMVSPMRQLDLEHEIEFEISSEGSWAQRYLPDSLENHDSG</sequence>
<keyword evidence="3" id="KW-1185">Reference proteome</keyword>
<dbReference type="InterPro" id="IPR001810">
    <property type="entry name" value="F-box_dom"/>
</dbReference>
<dbReference type="Proteomes" id="UP000775872">
    <property type="component" value="Unassembled WGS sequence"/>
</dbReference>
<accession>A0A9P0EL51</accession>
<proteinExistence type="predicted"/>
<protein>
    <recommendedName>
        <fullName evidence="1">F-box domain-containing protein</fullName>
    </recommendedName>
</protein>
<reference evidence="3" key="1">
    <citation type="submission" date="2019-06" db="EMBL/GenBank/DDBJ databases">
        <authorList>
            <person name="Broberg M."/>
        </authorList>
    </citation>
    <scope>NUCLEOTIDE SEQUENCE [LARGE SCALE GENOMIC DNA]</scope>
</reference>
<name>A0A9P0EL51_9HYPO</name>
<dbReference type="PROSITE" id="PS50181">
    <property type="entry name" value="FBOX"/>
    <property type="match status" value="1"/>
</dbReference>
<dbReference type="OrthoDB" id="4191831at2759"/>
<evidence type="ECO:0000313" key="2">
    <source>
        <dbReference type="EMBL" id="CAH0052584.1"/>
    </source>
</evidence>
<gene>
    <name evidence="2" type="ORF">CSOL1703_00004448</name>
</gene>